<dbReference type="CDD" id="cd16917">
    <property type="entry name" value="HATPase_UhpB-NarQ-NarX-like"/>
    <property type="match status" value="1"/>
</dbReference>
<dbReference type="Gene3D" id="1.20.5.1930">
    <property type="match status" value="1"/>
</dbReference>
<keyword evidence="9" id="KW-1133">Transmembrane helix</keyword>
<dbReference type="InterPro" id="IPR036890">
    <property type="entry name" value="HATPase_C_sf"/>
</dbReference>
<dbReference type="EC" id="2.7.13.3" evidence="2"/>
<protein>
    <recommendedName>
        <fullName evidence="2">histidine kinase</fullName>
        <ecNumber evidence="2">2.7.13.3</ecNumber>
    </recommendedName>
</protein>
<evidence type="ECO:0000256" key="8">
    <source>
        <dbReference type="ARBA" id="ARBA00023012"/>
    </source>
</evidence>
<evidence type="ECO:0000259" key="10">
    <source>
        <dbReference type="Pfam" id="PF07730"/>
    </source>
</evidence>
<proteinExistence type="predicted"/>
<organism evidence="11 12">
    <name type="scientific">Paenibacillus allorhizoplanae</name>
    <dbReference type="NCBI Taxonomy" id="2905648"/>
    <lineage>
        <taxon>Bacteria</taxon>
        <taxon>Bacillati</taxon>
        <taxon>Bacillota</taxon>
        <taxon>Bacilli</taxon>
        <taxon>Bacillales</taxon>
        <taxon>Paenibacillaceae</taxon>
        <taxon>Paenibacillus</taxon>
    </lineage>
</organism>
<keyword evidence="5" id="KW-0547">Nucleotide-binding</keyword>
<evidence type="ECO:0000256" key="9">
    <source>
        <dbReference type="SAM" id="Phobius"/>
    </source>
</evidence>
<dbReference type="RefSeq" id="WP_236291774.1">
    <property type="nucleotide sequence ID" value="NZ_CAKMMW010000023.1"/>
</dbReference>
<feature type="transmembrane region" description="Helical" evidence="9">
    <location>
        <begin position="138"/>
        <end position="159"/>
    </location>
</feature>
<keyword evidence="7" id="KW-0067">ATP-binding</keyword>
<evidence type="ECO:0000256" key="5">
    <source>
        <dbReference type="ARBA" id="ARBA00022741"/>
    </source>
</evidence>
<name>A0ABN8H5D3_9BACL</name>
<keyword evidence="9" id="KW-0812">Transmembrane</keyword>
<keyword evidence="8" id="KW-0902">Two-component regulatory system</keyword>
<dbReference type="Gene3D" id="3.30.565.10">
    <property type="entry name" value="Histidine kinase-like ATPase, C-terminal domain"/>
    <property type="match status" value="1"/>
</dbReference>
<dbReference type="SUPFAM" id="SSF55874">
    <property type="entry name" value="ATPase domain of HSP90 chaperone/DNA topoisomerase II/histidine kinase"/>
    <property type="match status" value="1"/>
</dbReference>
<accession>A0ABN8H5D3</accession>
<keyword evidence="6" id="KW-0418">Kinase</keyword>
<evidence type="ECO:0000313" key="12">
    <source>
        <dbReference type="Proteomes" id="UP000838821"/>
    </source>
</evidence>
<feature type="transmembrane region" description="Helical" evidence="9">
    <location>
        <begin position="98"/>
        <end position="126"/>
    </location>
</feature>
<evidence type="ECO:0000256" key="3">
    <source>
        <dbReference type="ARBA" id="ARBA00022553"/>
    </source>
</evidence>
<comment type="catalytic activity">
    <reaction evidence="1">
        <text>ATP + protein L-histidine = ADP + protein N-phospho-L-histidine.</text>
        <dbReference type="EC" id="2.7.13.3"/>
    </reaction>
</comment>
<evidence type="ECO:0000256" key="1">
    <source>
        <dbReference type="ARBA" id="ARBA00000085"/>
    </source>
</evidence>
<feature type="domain" description="Signal transduction histidine kinase subgroup 3 dimerisation and phosphoacceptor" evidence="10">
    <location>
        <begin position="217"/>
        <end position="282"/>
    </location>
</feature>
<evidence type="ECO:0000256" key="7">
    <source>
        <dbReference type="ARBA" id="ARBA00022840"/>
    </source>
</evidence>
<dbReference type="Pfam" id="PF07730">
    <property type="entry name" value="HisKA_3"/>
    <property type="match status" value="1"/>
</dbReference>
<feature type="transmembrane region" description="Helical" evidence="9">
    <location>
        <begin position="66"/>
        <end position="86"/>
    </location>
</feature>
<feature type="transmembrane region" description="Helical" evidence="9">
    <location>
        <begin position="42"/>
        <end position="59"/>
    </location>
</feature>
<gene>
    <name evidence="11" type="ORF">PAECIP111891_05632</name>
</gene>
<evidence type="ECO:0000256" key="4">
    <source>
        <dbReference type="ARBA" id="ARBA00022679"/>
    </source>
</evidence>
<comment type="caution">
    <text evidence="11">The sequence shown here is derived from an EMBL/GenBank/DDBJ whole genome shotgun (WGS) entry which is preliminary data.</text>
</comment>
<keyword evidence="9" id="KW-0472">Membrane</keyword>
<keyword evidence="4" id="KW-0808">Transferase</keyword>
<dbReference type="InterPro" id="IPR050482">
    <property type="entry name" value="Sensor_HK_TwoCompSys"/>
</dbReference>
<dbReference type="PANTHER" id="PTHR24421">
    <property type="entry name" value="NITRATE/NITRITE SENSOR PROTEIN NARX-RELATED"/>
    <property type="match status" value="1"/>
</dbReference>
<evidence type="ECO:0000313" key="11">
    <source>
        <dbReference type="EMBL" id="CAH1224118.1"/>
    </source>
</evidence>
<sequence>MQPFRHFMRSMYDLGHVYGKINSKYSFVSEGKDMDVHLNKNMTLTLNIIVMGATLSLLFHTSKFSIGLLLLACSYVAVVLMRDYILKIALHSRSGFQFLYAQLALALVICVWSESYFSQIYLLILIGEFTFHHGRKRAIIFTIVNYVCILLGVMIYRQFPPFEDIYLIIPRVIDFFAIYGMSLLARIAFQQKNQLAIDNEQLRIASIALEQKAKLQERTRISRDIHDSVGHTLTSALTGLQTAAHALEKSHYPIAKKMIDRTKESILRGLNDVRSSVHVLRENFPDHCFIPELIRLIEDTKKQTNVDIAYTIDTTTPDLTPIIELTIYRALQEGLTNGIRHGLSTYFHFSLSYHEEVLRFVLSDNGHPPLEIVYGYGLNAMKERLEDVEGTFSIRNNGASGGVTLDIAIPFSRK</sequence>
<keyword evidence="3" id="KW-0597">Phosphoprotein</keyword>
<keyword evidence="12" id="KW-1185">Reference proteome</keyword>
<dbReference type="PANTHER" id="PTHR24421:SF10">
    <property type="entry name" value="NITRATE_NITRITE SENSOR PROTEIN NARQ"/>
    <property type="match status" value="1"/>
</dbReference>
<feature type="transmembrane region" description="Helical" evidence="9">
    <location>
        <begin position="165"/>
        <end position="185"/>
    </location>
</feature>
<dbReference type="Proteomes" id="UP000838821">
    <property type="component" value="Unassembled WGS sequence"/>
</dbReference>
<reference evidence="11" key="1">
    <citation type="submission" date="2022-01" db="EMBL/GenBank/DDBJ databases">
        <authorList>
            <person name="Criscuolo A."/>
        </authorList>
    </citation>
    <scope>NUCLEOTIDE SEQUENCE</scope>
    <source>
        <strain evidence="11">CIP111891</strain>
    </source>
</reference>
<dbReference type="InterPro" id="IPR011712">
    <property type="entry name" value="Sig_transdc_His_kin_sub3_dim/P"/>
</dbReference>
<evidence type="ECO:0000256" key="6">
    <source>
        <dbReference type="ARBA" id="ARBA00022777"/>
    </source>
</evidence>
<dbReference type="EMBL" id="CAKMMW010000023">
    <property type="protein sequence ID" value="CAH1224118.1"/>
    <property type="molecule type" value="Genomic_DNA"/>
</dbReference>
<evidence type="ECO:0000256" key="2">
    <source>
        <dbReference type="ARBA" id="ARBA00012438"/>
    </source>
</evidence>